<gene>
    <name evidence="2" type="ORF">CSC78_08080</name>
</gene>
<dbReference type="EMBL" id="PDWW01000008">
    <property type="protein sequence ID" value="KAF1725676.1"/>
    <property type="molecule type" value="Genomic_DNA"/>
</dbReference>
<dbReference type="RefSeq" id="WP_162337398.1">
    <property type="nucleotide sequence ID" value="NZ_JBHSRQ010000016.1"/>
</dbReference>
<feature type="compositionally biased region" description="Polar residues" evidence="1">
    <location>
        <begin position="211"/>
        <end position="229"/>
    </location>
</feature>
<organism evidence="2 3">
    <name type="scientific">Pseudoxanthomonas japonensis</name>
    <dbReference type="NCBI Taxonomy" id="69284"/>
    <lineage>
        <taxon>Bacteria</taxon>
        <taxon>Pseudomonadati</taxon>
        <taxon>Pseudomonadota</taxon>
        <taxon>Gammaproteobacteria</taxon>
        <taxon>Lysobacterales</taxon>
        <taxon>Lysobacteraceae</taxon>
        <taxon>Pseudoxanthomonas</taxon>
    </lineage>
</organism>
<keyword evidence="3" id="KW-1185">Reference proteome</keyword>
<evidence type="ECO:0000313" key="2">
    <source>
        <dbReference type="EMBL" id="KAF1725676.1"/>
    </source>
</evidence>
<name>A0ABQ6ZI80_9GAMM</name>
<sequence length="580" mass="63969">MPIIDTPLTIENLRHLELRERFRDDWRLNPEIYWPFLRPCTVKLLLVADGGLDFSEGDFGLSTFVRSLLAMPGRHARFEITLAHINNVAGSQLMSAETRVAQRIPSFKFDNAAHFGTGMYDAVFLFGIDSSFGSRGAGYPSDRLSDNELRAVTQFMNAGGGVFATGDHGSLGRALCHAIPRARGMRLWQSTPGVGGLDEVSMGGARRNDTNRPPGTSSFSDQSDDVPQTIQPRMYARRNGLFRYTYPHPLLCGPRGVIRVMPDHPHEGECVEPSATGANLNFGGALGAEYPAAIDGGPRPLPELISTNSVLGGTRSGKDPTQSQTFGGICAYDGHRAGIGRVVTDATWHHFVNVNLIGLFNDSGLTPGHVWRNGFLSSASGQAHFEEIKSYYRNLAVWLSRPERIRCMNSRLYWTLLWDERVMEAVLTATDIPLAKLDLGAIRLIGQHARDVLGRFAGRCQGVRLALDLLYERLPPLIPEIDPWWPEPDPLREKFDGVEWLDGTQLFDIAIGSALVALREAFPEPDEKTVRKLEGEQIEKVLREGAGTGVQRALESMVASAELLASVSKFTAAQKPRKKR</sequence>
<protein>
    <submittedName>
        <fullName evidence="2">Uncharacterized protein</fullName>
    </submittedName>
</protein>
<evidence type="ECO:0000256" key="1">
    <source>
        <dbReference type="SAM" id="MobiDB-lite"/>
    </source>
</evidence>
<feature type="region of interest" description="Disordered" evidence="1">
    <location>
        <begin position="195"/>
        <end position="229"/>
    </location>
</feature>
<reference evidence="2 3" key="1">
    <citation type="submission" date="2017-10" db="EMBL/GenBank/DDBJ databases">
        <title>Whole genome sequencing of members of genus Pseudoxanthomonas.</title>
        <authorList>
            <person name="Kumar S."/>
            <person name="Bansal K."/>
            <person name="Kaur A."/>
            <person name="Patil P."/>
            <person name="Sharma S."/>
            <person name="Patil P.B."/>
        </authorList>
    </citation>
    <scope>NUCLEOTIDE SEQUENCE [LARGE SCALE GENOMIC DNA]</scope>
    <source>
        <strain evidence="2 3">DSM 17109</strain>
    </source>
</reference>
<comment type="caution">
    <text evidence="2">The sequence shown here is derived from an EMBL/GenBank/DDBJ whole genome shotgun (WGS) entry which is preliminary data.</text>
</comment>
<dbReference type="Proteomes" id="UP000781710">
    <property type="component" value="Unassembled WGS sequence"/>
</dbReference>
<accession>A0ABQ6ZI80</accession>
<evidence type="ECO:0000313" key="3">
    <source>
        <dbReference type="Proteomes" id="UP000781710"/>
    </source>
</evidence>
<proteinExistence type="predicted"/>